<sequence length="112" mass="12611">MPPVHILNYGPFWAILHLTRPKSNSIVFGPFSHPQGLWPTPFDYLVSGHLGPLIPADRKSQLALHISQYMDHGSPYDPFGLNPMRPKGAMDPPSPSIYQVQKYQKPQLVLEP</sequence>
<dbReference type="AlphaFoldDB" id="A0A9Q3PG51"/>
<proteinExistence type="predicted"/>
<dbReference type="Proteomes" id="UP000765509">
    <property type="component" value="Unassembled WGS sequence"/>
</dbReference>
<evidence type="ECO:0000313" key="2">
    <source>
        <dbReference type="EMBL" id="MBW0558921.1"/>
    </source>
</evidence>
<evidence type="ECO:0000256" key="1">
    <source>
        <dbReference type="SAM" id="MobiDB-lite"/>
    </source>
</evidence>
<evidence type="ECO:0000313" key="3">
    <source>
        <dbReference type="Proteomes" id="UP000765509"/>
    </source>
</evidence>
<gene>
    <name evidence="2" type="ORF">O181_098636</name>
</gene>
<dbReference type="EMBL" id="AVOT02067355">
    <property type="protein sequence ID" value="MBW0558921.1"/>
    <property type="molecule type" value="Genomic_DNA"/>
</dbReference>
<feature type="region of interest" description="Disordered" evidence="1">
    <location>
        <begin position="77"/>
        <end position="96"/>
    </location>
</feature>
<reference evidence="2" key="1">
    <citation type="submission" date="2021-03" db="EMBL/GenBank/DDBJ databases">
        <title>Draft genome sequence of rust myrtle Austropuccinia psidii MF-1, a brazilian biotype.</title>
        <authorList>
            <person name="Quecine M.C."/>
            <person name="Pachon D.M.R."/>
            <person name="Bonatelli M.L."/>
            <person name="Correr F.H."/>
            <person name="Franceschini L.M."/>
            <person name="Leite T.F."/>
            <person name="Margarido G.R.A."/>
            <person name="Almeida C.A."/>
            <person name="Ferrarezi J.A."/>
            <person name="Labate C.A."/>
        </authorList>
    </citation>
    <scope>NUCLEOTIDE SEQUENCE</scope>
    <source>
        <strain evidence="2">MF-1</strain>
    </source>
</reference>
<comment type="caution">
    <text evidence="2">The sequence shown here is derived from an EMBL/GenBank/DDBJ whole genome shotgun (WGS) entry which is preliminary data.</text>
</comment>
<keyword evidence="3" id="KW-1185">Reference proteome</keyword>
<organism evidence="2 3">
    <name type="scientific">Austropuccinia psidii MF-1</name>
    <dbReference type="NCBI Taxonomy" id="1389203"/>
    <lineage>
        <taxon>Eukaryota</taxon>
        <taxon>Fungi</taxon>
        <taxon>Dikarya</taxon>
        <taxon>Basidiomycota</taxon>
        <taxon>Pucciniomycotina</taxon>
        <taxon>Pucciniomycetes</taxon>
        <taxon>Pucciniales</taxon>
        <taxon>Sphaerophragmiaceae</taxon>
        <taxon>Austropuccinia</taxon>
    </lineage>
</organism>
<accession>A0A9Q3PG51</accession>
<protein>
    <submittedName>
        <fullName evidence="2">Uncharacterized protein</fullName>
    </submittedName>
</protein>
<name>A0A9Q3PG51_9BASI</name>